<dbReference type="EMBL" id="BOMW01000043">
    <property type="protein sequence ID" value="GIF06922.1"/>
    <property type="molecule type" value="Genomic_DNA"/>
</dbReference>
<proteinExistence type="predicted"/>
<name>A0A919TLS4_9ACTN</name>
<dbReference type="RefSeq" id="WP_203682344.1">
    <property type="nucleotide sequence ID" value="NZ_BOMW01000043.1"/>
</dbReference>
<dbReference type="PROSITE" id="PS50801">
    <property type="entry name" value="STAS"/>
    <property type="match status" value="1"/>
</dbReference>
<dbReference type="Pfam" id="PF13466">
    <property type="entry name" value="STAS_2"/>
    <property type="match status" value="1"/>
</dbReference>
<gene>
    <name evidence="2" type="ORF">Asi03nite_44600</name>
</gene>
<dbReference type="Gene3D" id="3.30.750.24">
    <property type="entry name" value="STAS domain"/>
    <property type="match status" value="1"/>
</dbReference>
<evidence type="ECO:0000313" key="2">
    <source>
        <dbReference type="EMBL" id="GIF06922.1"/>
    </source>
</evidence>
<dbReference type="InterPro" id="IPR036513">
    <property type="entry name" value="STAS_dom_sf"/>
</dbReference>
<sequence>MTGDDIAQGLTDLGHQLLFRVAGAEGVGPLRLTLAGELDGEEADNLHAGFAELLARHPGRPIRIDAGDLMFLDSSGIRALLICRVRARAAGVRLSITEISKIGFQVLQVSGLLGAFGDPREKAA</sequence>
<protein>
    <recommendedName>
        <fullName evidence="1">STAS domain-containing protein</fullName>
    </recommendedName>
</protein>
<comment type="caution">
    <text evidence="2">The sequence shown here is derived from an EMBL/GenBank/DDBJ whole genome shotgun (WGS) entry which is preliminary data.</text>
</comment>
<evidence type="ECO:0000259" key="1">
    <source>
        <dbReference type="PROSITE" id="PS50801"/>
    </source>
</evidence>
<dbReference type="InterPro" id="IPR058548">
    <property type="entry name" value="MlaB-like_STAS"/>
</dbReference>
<accession>A0A919TLS4</accession>
<evidence type="ECO:0000313" key="3">
    <source>
        <dbReference type="Proteomes" id="UP000629619"/>
    </source>
</evidence>
<keyword evidence="3" id="KW-1185">Reference proteome</keyword>
<organism evidence="2 3">
    <name type="scientific">Actinoplanes siamensis</name>
    <dbReference type="NCBI Taxonomy" id="1223317"/>
    <lineage>
        <taxon>Bacteria</taxon>
        <taxon>Bacillati</taxon>
        <taxon>Actinomycetota</taxon>
        <taxon>Actinomycetes</taxon>
        <taxon>Micromonosporales</taxon>
        <taxon>Micromonosporaceae</taxon>
        <taxon>Actinoplanes</taxon>
    </lineage>
</organism>
<dbReference type="Proteomes" id="UP000629619">
    <property type="component" value="Unassembled WGS sequence"/>
</dbReference>
<feature type="domain" description="STAS" evidence="1">
    <location>
        <begin position="32"/>
        <end position="124"/>
    </location>
</feature>
<reference evidence="2" key="1">
    <citation type="submission" date="2021-01" db="EMBL/GenBank/DDBJ databases">
        <title>Whole genome shotgun sequence of Actinoplanes siamensis NBRC 109076.</title>
        <authorList>
            <person name="Komaki H."/>
            <person name="Tamura T."/>
        </authorList>
    </citation>
    <scope>NUCLEOTIDE SEQUENCE</scope>
    <source>
        <strain evidence="2">NBRC 109076</strain>
    </source>
</reference>
<dbReference type="InterPro" id="IPR002645">
    <property type="entry name" value="STAS_dom"/>
</dbReference>
<dbReference type="AlphaFoldDB" id="A0A919TLS4"/>
<dbReference type="CDD" id="cd07043">
    <property type="entry name" value="STAS_anti-anti-sigma_factors"/>
    <property type="match status" value="1"/>
</dbReference>
<dbReference type="SUPFAM" id="SSF52091">
    <property type="entry name" value="SpoIIaa-like"/>
    <property type="match status" value="1"/>
</dbReference>